<dbReference type="RefSeq" id="WP_260905068.1">
    <property type="nucleotide sequence ID" value="NZ_JAOCZP010000005.1"/>
</dbReference>
<evidence type="ECO:0000313" key="4">
    <source>
        <dbReference type="EMBL" id="MCT7376845.1"/>
    </source>
</evidence>
<comment type="caution">
    <text evidence="4">The sequence shown here is derived from an EMBL/GenBank/DDBJ whole genome shotgun (WGS) entry which is preliminary data.</text>
</comment>
<dbReference type="Pfam" id="PF23893">
    <property type="entry name" value="Y4YQ_C"/>
    <property type="match status" value="1"/>
</dbReference>
<dbReference type="InterPro" id="IPR008984">
    <property type="entry name" value="SMAD_FHA_dom_sf"/>
</dbReference>
<proteinExistence type="predicted"/>
<dbReference type="Proteomes" id="UP001320831">
    <property type="component" value="Unassembled WGS sequence"/>
</dbReference>
<name>A0ABT2LQL5_9HYPH</name>
<evidence type="ECO:0000259" key="1">
    <source>
        <dbReference type="Pfam" id="PF16697"/>
    </source>
</evidence>
<dbReference type="SUPFAM" id="SSF49879">
    <property type="entry name" value="SMAD/FHA domain"/>
    <property type="match status" value="1"/>
</dbReference>
<dbReference type="InterPro" id="IPR053946">
    <property type="entry name" value="YscD_ppl_3rd"/>
</dbReference>
<dbReference type="InterPro" id="IPR032030">
    <property type="entry name" value="YscD_cytoplasmic_dom"/>
</dbReference>
<evidence type="ECO:0000259" key="2">
    <source>
        <dbReference type="Pfam" id="PF21934"/>
    </source>
</evidence>
<dbReference type="Gene3D" id="2.60.200.20">
    <property type="match status" value="1"/>
</dbReference>
<dbReference type="InterPro" id="IPR057770">
    <property type="entry name" value="YscD/Y4YQ_C"/>
</dbReference>
<evidence type="ECO:0000313" key="5">
    <source>
        <dbReference type="Proteomes" id="UP001320831"/>
    </source>
</evidence>
<feature type="domain" description="YscD cytoplasmic" evidence="1">
    <location>
        <begin position="45"/>
        <end position="128"/>
    </location>
</feature>
<sequence length="333" mass="35005">MAQELARLVDRVRDTELIRRISHCMPRLNHGSDATEAPEPHIALEVIGGLHAGAKLDLTETIFTVGSSVDADIVLSDPEIADTHGRFRVVGGRGELEALGGAIGLANGQTVPEGYGRRCRLPLEVSIGGATIRLTDTSPAYPAKKIVSSRSMMIAAGLVATIFAVPVASNTLSQIKPEVSSGTAVEVAEAVGPDSAGQSDMLIEGQAKSALESHLAQAGINSLDVAAAPGRLVVSGSITDHQVGAWRAAQAWFDKEQRGRPVLISNVAVGNSTEAPRLPLRAIWYGEGPYIITADGARYHEGAFVSGGWIIKEIGKEQLLLAKGEAVVALKYQ</sequence>
<reference evidence="4 5" key="1">
    <citation type="submission" date="2022-09" db="EMBL/GenBank/DDBJ databases">
        <title>Chelativorans salina sp. nov., a novel slightly halophilic bacterium isolated from a saline lake sediment enrichment.</title>
        <authorList>
            <person name="Gao L."/>
            <person name="Fang B.-Z."/>
            <person name="Li W.-J."/>
        </authorList>
    </citation>
    <scope>NUCLEOTIDE SEQUENCE [LARGE SCALE GENOMIC DNA]</scope>
    <source>
        <strain evidence="4 5">EGI FJ00035</strain>
    </source>
</reference>
<evidence type="ECO:0000259" key="3">
    <source>
        <dbReference type="Pfam" id="PF23893"/>
    </source>
</evidence>
<protein>
    <recommendedName>
        <fullName evidence="6">FHA domain-containing protein</fullName>
    </recommendedName>
</protein>
<dbReference type="CDD" id="cd00060">
    <property type="entry name" value="FHA"/>
    <property type="match status" value="1"/>
</dbReference>
<evidence type="ECO:0008006" key="6">
    <source>
        <dbReference type="Google" id="ProtNLM"/>
    </source>
</evidence>
<keyword evidence="5" id="KW-1185">Reference proteome</keyword>
<dbReference type="Pfam" id="PF16697">
    <property type="entry name" value="Yop-YscD_cpl"/>
    <property type="match status" value="1"/>
</dbReference>
<organism evidence="4 5">
    <name type="scientific">Chelativorans salis</name>
    <dbReference type="NCBI Taxonomy" id="2978478"/>
    <lineage>
        <taxon>Bacteria</taxon>
        <taxon>Pseudomonadati</taxon>
        <taxon>Pseudomonadota</taxon>
        <taxon>Alphaproteobacteria</taxon>
        <taxon>Hyphomicrobiales</taxon>
        <taxon>Phyllobacteriaceae</taxon>
        <taxon>Chelativorans</taxon>
    </lineage>
</organism>
<dbReference type="EMBL" id="JAOCZP010000005">
    <property type="protein sequence ID" value="MCT7376845.1"/>
    <property type="molecule type" value="Genomic_DNA"/>
</dbReference>
<gene>
    <name evidence="4" type="ORF">N5A92_17580</name>
</gene>
<feature type="domain" description="YscD/Y4YQ C-terminal" evidence="3">
    <location>
        <begin position="278"/>
        <end position="330"/>
    </location>
</feature>
<accession>A0ABT2LQL5</accession>
<feature type="domain" description="YscD-like Bon-like" evidence="2">
    <location>
        <begin position="206"/>
        <end position="267"/>
    </location>
</feature>
<dbReference type="Pfam" id="PF21934">
    <property type="entry name" value="Yop-YscD_ppl_3rd"/>
    <property type="match status" value="1"/>
</dbReference>